<dbReference type="AlphaFoldDB" id="A0A4S4K3C0"/>
<dbReference type="InterPro" id="IPR027417">
    <property type="entry name" value="P-loop_NTPase"/>
</dbReference>
<comment type="caution">
    <text evidence="2">The sequence shown here is derived from an EMBL/GenBank/DDBJ whole genome shotgun (WGS) entry which is preliminary data.</text>
</comment>
<evidence type="ECO:0000259" key="1">
    <source>
        <dbReference type="Pfam" id="PF03205"/>
    </source>
</evidence>
<gene>
    <name evidence="2" type="ORF">AJ85_16320</name>
</gene>
<dbReference type="GO" id="GO:0006777">
    <property type="term" value="P:Mo-molybdopterin cofactor biosynthetic process"/>
    <property type="evidence" value="ECO:0007669"/>
    <property type="project" value="InterPro"/>
</dbReference>
<proteinExistence type="predicted"/>
<evidence type="ECO:0000313" key="2">
    <source>
        <dbReference type="EMBL" id="THG92183.1"/>
    </source>
</evidence>
<dbReference type="Proteomes" id="UP000297014">
    <property type="component" value="Unassembled WGS sequence"/>
</dbReference>
<accession>A0A4S4K3C0</accession>
<dbReference type="Pfam" id="PF03205">
    <property type="entry name" value="MobB"/>
    <property type="match status" value="1"/>
</dbReference>
<dbReference type="InterPro" id="IPR004435">
    <property type="entry name" value="MobB_dom"/>
</dbReference>
<dbReference type="PANTHER" id="PTHR40072">
    <property type="entry name" value="MOLYBDOPTERIN-GUANINE DINUCLEOTIDE BIOSYNTHESIS ADAPTER PROTEIN-RELATED"/>
    <property type="match status" value="1"/>
</dbReference>
<organism evidence="2 3">
    <name type="scientific">Alkalihalobacillus alcalophilus ATCC 27647 = CGMCC 1.3604</name>
    <dbReference type="NCBI Taxonomy" id="1218173"/>
    <lineage>
        <taxon>Bacteria</taxon>
        <taxon>Bacillati</taxon>
        <taxon>Bacillota</taxon>
        <taxon>Bacilli</taxon>
        <taxon>Bacillales</taxon>
        <taxon>Bacillaceae</taxon>
        <taxon>Alkalihalobacillus</taxon>
    </lineage>
</organism>
<feature type="domain" description="Molybdopterin-guanine dinucleotide biosynthesis protein B (MobB)" evidence="1">
    <location>
        <begin position="9"/>
        <end position="139"/>
    </location>
</feature>
<dbReference type="EMBL" id="JALP01000016">
    <property type="protein sequence ID" value="THG92183.1"/>
    <property type="molecule type" value="Genomic_DNA"/>
</dbReference>
<evidence type="ECO:0000313" key="3">
    <source>
        <dbReference type="Proteomes" id="UP000297014"/>
    </source>
</evidence>
<dbReference type="OrthoDB" id="9786803at2"/>
<sequence>MDNGLNTWQISGFSNRGKTTLIEGILRKSKKRGLSIATIKHHGHGKKLAALDTGKDSWKHRQAGAVGSAVLAAETLQIQISKPTEWQLEDLLPLYEQADLDVILLEGYKNKTYPKLVLLKEEADLVLLSELTNIQAVVVWEKNLSGQIEDKPVFFINDVDEISEWLFKQWGV</sequence>
<name>A0A4S4K3C0_ALKAL</name>
<dbReference type="CDD" id="cd03116">
    <property type="entry name" value="MobB"/>
    <property type="match status" value="1"/>
</dbReference>
<dbReference type="GO" id="GO:0005525">
    <property type="term" value="F:GTP binding"/>
    <property type="evidence" value="ECO:0007669"/>
    <property type="project" value="InterPro"/>
</dbReference>
<dbReference type="Gene3D" id="3.40.50.300">
    <property type="entry name" value="P-loop containing nucleotide triphosphate hydrolases"/>
    <property type="match status" value="1"/>
</dbReference>
<dbReference type="SUPFAM" id="SSF52540">
    <property type="entry name" value="P-loop containing nucleoside triphosphate hydrolases"/>
    <property type="match status" value="1"/>
</dbReference>
<protein>
    <submittedName>
        <fullName evidence="2">Molybdopterin-guanine dinucleotide biosynthesis protein MobB</fullName>
    </submittedName>
</protein>
<dbReference type="PANTHER" id="PTHR40072:SF1">
    <property type="entry name" value="MOLYBDOPTERIN-GUANINE DINUCLEOTIDE BIOSYNTHESIS ADAPTER PROTEIN"/>
    <property type="match status" value="1"/>
</dbReference>
<reference evidence="2 3" key="1">
    <citation type="submission" date="2014-01" db="EMBL/GenBank/DDBJ databases">
        <title>Draft genome sequencing of Bacillus alcalophilus CGMCC 1.3604.</title>
        <authorList>
            <person name="Yang J."/>
            <person name="Diao L."/>
            <person name="Yang S."/>
        </authorList>
    </citation>
    <scope>NUCLEOTIDE SEQUENCE [LARGE SCALE GENOMIC DNA]</scope>
    <source>
        <strain evidence="2 3">CGMCC 1.3604</strain>
    </source>
</reference>
<dbReference type="InterPro" id="IPR052539">
    <property type="entry name" value="MGD_biosynthesis_adapter"/>
</dbReference>
<dbReference type="NCBIfam" id="TIGR00176">
    <property type="entry name" value="mobB"/>
    <property type="match status" value="1"/>
</dbReference>
<dbReference type="RefSeq" id="WP_003320468.1">
    <property type="nucleotide sequence ID" value="NZ_JALP01000016.1"/>
</dbReference>